<name>A0A9P3HBB4_9FUNG</name>
<dbReference type="InterPro" id="IPR036259">
    <property type="entry name" value="MFS_trans_sf"/>
</dbReference>
<feature type="transmembrane region" description="Helical" evidence="6">
    <location>
        <begin position="554"/>
        <end position="572"/>
    </location>
</feature>
<proteinExistence type="predicted"/>
<evidence type="ECO:0000256" key="1">
    <source>
        <dbReference type="ARBA" id="ARBA00004141"/>
    </source>
</evidence>
<comment type="subcellular location">
    <subcellularLocation>
        <location evidence="1">Membrane</location>
        <topology evidence="1">Multi-pass membrane protein</topology>
    </subcellularLocation>
</comment>
<evidence type="ECO:0000256" key="5">
    <source>
        <dbReference type="SAM" id="MobiDB-lite"/>
    </source>
</evidence>
<dbReference type="PANTHER" id="PTHR23507:SF1">
    <property type="entry name" value="FI18259P1-RELATED"/>
    <property type="match status" value="1"/>
</dbReference>
<feature type="transmembrane region" description="Helical" evidence="6">
    <location>
        <begin position="231"/>
        <end position="251"/>
    </location>
</feature>
<protein>
    <recommendedName>
        <fullName evidence="9">Major facilitator superfamily (MFS) profile domain-containing protein</fullName>
    </recommendedName>
</protein>
<dbReference type="Pfam" id="PF07690">
    <property type="entry name" value="MFS_1"/>
    <property type="match status" value="1"/>
</dbReference>
<evidence type="ECO:0008006" key="9">
    <source>
        <dbReference type="Google" id="ProtNLM"/>
    </source>
</evidence>
<evidence type="ECO:0000313" key="8">
    <source>
        <dbReference type="Proteomes" id="UP000827284"/>
    </source>
</evidence>
<accession>A0A9P3HBB4</accession>
<dbReference type="PANTHER" id="PTHR23507">
    <property type="entry name" value="ZGC:174356"/>
    <property type="match status" value="1"/>
</dbReference>
<dbReference type="AlphaFoldDB" id="A0A9P3HBB4"/>
<feature type="transmembrane region" description="Helical" evidence="6">
    <location>
        <begin position="487"/>
        <end position="508"/>
    </location>
</feature>
<evidence type="ECO:0000256" key="3">
    <source>
        <dbReference type="ARBA" id="ARBA00022989"/>
    </source>
</evidence>
<reference evidence="7" key="2">
    <citation type="journal article" date="2022" name="Microbiol. Resour. Announc.">
        <title>Whole-Genome Sequence of Entomortierella parvispora E1425, a Mucoromycotan Fungus Associated with Burkholderiaceae-Related Endosymbiotic Bacteria.</title>
        <authorList>
            <person name="Herlambang A."/>
            <person name="Guo Y."/>
            <person name="Takashima Y."/>
            <person name="Narisawa K."/>
            <person name="Ohta H."/>
            <person name="Nishizawa T."/>
        </authorList>
    </citation>
    <scope>NUCLEOTIDE SEQUENCE</scope>
    <source>
        <strain evidence="7">E1425</strain>
    </source>
</reference>
<sequence length="587" mass="63696">MATDDSSGPEEEAAETVISGPLPSVPPCPKQSITNEVLEEEESAISIAEQEQTLAEDTRLERLELKPWYSRPTIQWLLPFVFLLAVTLGISSAPQDQMLNKIICKDYFRGQEGPVIEIVDKCNTPAVQAMAAVVTSRLRSAKYICSIFTVGFYTSLSDRLGRKYLIYMTLIPSAATQLLIIYLIHPERNLGLGLLYGNYVLNGCLGGESLLEPCVTSYVADCTSRENRSVAMGYIMVALSVGITFGPLIGGYLSDVTGNDANALKLSILASLVSILYTAILPESRVPTKDSVISSMAIHSASSASPTETSVSMMGKAKKFVLNFLDPLLLFLPGRIKSAPDVAVLPSRYTLVLIVFSYALTQFASNGASSLLIPYSNLVYSWKSLQDSIYLTVYGVSTFIVYVAIFPAMQAGYKAMVKRQLKSPTEPEDQEVEAPLLLSESSTEEARRTEEKDAGTVWRDINFFLFGSALYAVGFVLIPIFHKDKILFISCGVHSLASIGMPSFSSLLTTYIPADQTGKALGGIAVLDSILTSTSLLLYGWIFSKSSATMPEAAYVVSTVISLCGVGVLVVVRSSYRTGARRRGDGR</sequence>
<feature type="transmembrane region" description="Helical" evidence="6">
    <location>
        <begin position="74"/>
        <end position="93"/>
    </location>
</feature>
<dbReference type="OrthoDB" id="3026777at2759"/>
<dbReference type="GO" id="GO:0022857">
    <property type="term" value="F:transmembrane transporter activity"/>
    <property type="evidence" value="ECO:0007669"/>
    <property type="project" value="InterPro"/>
</dbReference>
<gene>
    <name evidence="7" type="ORF">EMPS_05799</name>
</gene>
<feature type="transmembrane region" description="Helical" evidence="6">
    <location>
        <begin position="388"/>
        <end position="409"/>
    </location>
</feature>
<dbReference type="Gene3D" id="1.20.1250.20">
    <property type="entry name" value="MFS general substrate transporter like domains"/>
    <property type="match status" value="1"/>
</dbReference>
<feature type="transmembrane region" description="Helical" evidence="6">
    <location>
        <begin position="461"/>
        <end position="481"/>
    </location>
</feature>
<dbReference type="SUPFAM" id="SSF103473">
    <property type="entry name" value="MFS general substrate transporter"/>
    <property type="match status" value="2"/>
</dbReference>
<dbReference type="Proteomes" id="UP000827284">
    <property type="component" value="Unassembled WGS sequence"/>
</dbReference>
<evidence type="ECO:0000256" key="4">
    <source>
        <dbReference type="ARBA" id="ARBA00023136"/>
    </source>
</evidence>
<keyword evidence="4 6" id="KW-0472">Membrane</keyword>
<feature type="transmembrane region" description="Helical" evidence="6">
    <location>
        <begin position="164"/>
        <end position="184"/>
    </location>
</feature>
<feature type="region of interest" description="Disordered" evidence="5">
    <location>
        <begin position="424"/>
        <end position="451"/>
    </location>
</feature>
<dbReference type="GO" id="GO:0016020">
    <property type="term" value="C:membrane"/>
    <property type="evidence" value="ECO:0007669"/>
    <property type="project" value="UniProtKB-SubCell"/>
</dbReference>
<keyword evidence="2 6" id="KW-0812">Transmembrane</keyword>
<organism evidence="7 8">
    <name type="scientific">Entomortierella parvispora</name>
    <dbReference type="NCBI Taxonomy" id="205924"/>
    <lineage>
        <taxon>Eukaryota</taxon>
        <taxon>Fungi</taxon>
        <taxon>Fungi incertae sedis</taxon>
        <taxon>Mucoromycota</taxon>
        <taxon>Mortierellomycotina</taxon>
        <taxon>Mortierellomycetes</taxon>
        <taxon>Mortierellales</taxon>
        <taxon>Mortierellaceae</taxon>
        <taxon>Entomortierella</taxon>
    </lineage>
</organism>
<keyword evidence="8" id="KW-1185">Reference proteome</keyword>
<dbReference type="EMBL" id="BQFW01000008">
    <property type="protein sequence ID" value="GJJ73441.1"/>
    <property type="molecule type" value="Genomic_DNA"/>
</dbReference>
<evidence type="ECO:0000256" key="6">
    <source>
        <dbReference type="SAM" id="Phobius"/>
    </source>
</evidence>
<evidence type="ECO:0000313" key="7">
    <source>
        <dbReference type="EMBL" id="GJJ73441.1"/>
    </source>
</evidence>
<evidence type="ECO:0000256" key="2">
    <source>
        <dbReference type="ARBA" id="ARBA00022692"/>
    </source>
</evidence>
<reference evidence="7" key="1">
    <citation type="submission" date="2021-11" db="EMBL/GenBank/DDBJ databases">
        <authorList>
            <person name="Herlambang A."/>
            <person name="Guo Y."/>
            <person name="Takashima Y."/>
            <person name="Nishizawa T."/>
        </authorList>
    </citation>
    <scope>NUCLEOTIDE SEQUENCE</scope>
    <source>
        <strain evidence="7">E1425</strain>
    </source>
</reference>
<feature type="transmembrane region" description="Helical" evidence="6">
    <location>
        <begin position="520"/>
        <end position="542"/>
    </location>
</feature>
<keyword evidence="3 6" id="KW-1133">Transmembrane helix</keyword>
<feature type="region of interest" description="Disordered" evidence="5">
    <location>
        <begin position="1"/>
        <end position="31"/>
    </location>
</feature>
<comment type="caution">
    <text evidence="7">The sequence shown here is derived from an EMBL/GenBank/DDBJ whole genome shotgun (WGS) entry which is preliminary data.</text>
</comment>
<dbReference type="InterPro" id="IPR011701">
    <property type="entry name" value="MFS"/>
</dbReference>
<feature type="transmembrane region" description="Helical" evidence="6">
    <location>
        <begin position="348"/>
        <end position="368"/>
    </location>
</feature>